<evidence type="ECO:0000256" key="1">
    <source>
        <dbReference type="SAM" id="SignalP"/>
    </source>
</evidence>
<dbReference type="EMBL" id="QWGA01000003">
    <property type="protein sequence ID" value="RIJ30932.1"/>
    <property type="molecule type" value="Genomic_DNA"/>
</dbReference>
<proteinExistence type="predicted"/>
<name>A0A399RM72_9PROT</name>
<evidence type="ECO:0000313" key="2">
    <source>
        <dbReference type="EMBL" id="RIJ30932.1"/>
    </source>
</evidence>
<sequence length="152" mass="16476">MIRARAALLIGALALATGPAAFGQEETLKAPPVLAGIWVFEADLNEACTFDGQARLMPTETEGEYGCELTARQDCPAIDVTYVVEQSCRASVEEDVLTVRSEIQNFLQGEPSAFYTPDNFQLRIESDSRMDGVLVGADIYPAVWQRADGAIS</sequence>
<dbReference type="AlphaFoldDB" id="A0A399RM72"/>
<dbReference type="OrthoDB" id="7631764at2"/>
<feature type="signal peptide" evidence="1">
    <location>
        <begin position="1"/>
        <end position="23"/>
    </location>
</feature>
<dbReference type="Proteomes" id="UP000265845">
    <property type="component" value="Unassembled WGS sequence"/>
</dbReference>
<evidence type="ECO:0000313" key="3">
    <source>
        <dbReference type="Proteomes" id="UP000265845"/>
    </source>
</evidence>
<evidence type="ECO:0008006" key="4">
    <source>
        <dbReference type="Google" id="ProtNLM"/>
    </source>
</evidence>
<gene>
    <name evidence="2" type="ORF">D1222_01290</name>
</gene>
<feature type="chain" id="PRO_5017437368" description="DUF3617 family protein" evidence="1">
    <location>
        <begin position="24"/>
        <end position="152"/>
    </location>
</feature>
<organism evidence="2 3">
    <name type="scientific">Henriciella algicola</name>
    <dbReference type="NCBI Taxonomy" id="1608422"/>
    <lineage>
        <taxon>Bacteria</taxon>
        <taxon>Pseudomonadati</taxon>
        <taxon>Pseudomonadota</taxon>
        <taxon>Alphaproteobacteria</taxon>
        <taxon>Hyphomonadales</taxon>
        <taxon>Hyphomonadaceae</taxon>
        <taxon>Henriciella</taxon>
    </lineage>
</organism>
<comment type="caution">
    <text evidence="2">The sequence shown here is derived from an EMBL/GenBank/DDBJ whole genome shotgun (WGS) entry which is preliminary data.</text>
</comment>
<accession>A0A399RM72</accession>
<keyword evidence="1" id="KW-0732">Signal</keyword>
<keyword evidence="3" id="KW-1185">Reference proteome</keyword>
<reference evidence="2 3" key="1">
    <citation type="submission" date="2018-08" db="EMBL/GenBank/DDBJ databases">
        <title>Henriciella mobilis sp. nov., isolated from seawater.</title>
        <authorList>
            <person name="Cheng H."/>
            <person name="Wu Y.-H."/>
            <person name="Xu X.-W."/>
            <person name="Guo L.-L."/>
        </authorList>
    </citation>
    <scope>NUCLEOTIDE SEQUENCE [LARGE SCALE GENOMIC DNA]</scope>
    <source>
        <strain evidence="2 3">CCUG67844</strain>
    </source>
</reference>
<dbReference type="RefSeq" id="WP_119452433.1">
    <property type="nucleotide sequence ID" value="NZ_QWGA01000003.1"/>
</dbReference>
<protein>
    <recommendedName>
        <fullName evidence="4">DUF3617 family protein</fullName>
    </recommendedName>
</protein>